<dbReference type="GO" id="GO:0007165">
    <property type="term" value="P:signal transduction"/>
    <property type="evidence" value="ECO:0007669"/>
    <property type="project" value="TreeGrafter"/>
</dbReference>
<accession>A0A433ATY4</accession>
<dbReference type="SUPFAM" id="SSF56112">
    <property type="entry name" value="Protein kinase-like (PK-like)"/>
    <property type="match status" value="1"/>
</dbReference>
<reference evidence="9 10" key="1">
    <citation type="journal article" date="2018" name="New Phytol.">
        <title>Phylogenomics of Endogonaceae and evolution of mycorrhizas within Mucoromycota.</title>
        <authorList>
            <person name="Chang Y."/>
            <person name="Desiro A."/>
            <person name="Na H."/>
            <person name="Sandor L."/>
            <person name="Lipzen A."/>
            <person name="Clum A."/>
            <person name="Barry K."/>
            <person name="Grigoriev I.V."/>
            <person name="Martin F.M."/>
            <person name="Stajich J.E."/>
            <person name="Smith M.E."/>
            <person name="Bonito G."/>
            <person name="Spatafora J.W."/>
        </authorList>
    </citation>
    <scope>NUCLEOTIDE SEQUENCE [LARGE SCALE GENOMIC DNA]</scope>
    <source>
        <strain evidence="9 10">GMNB39</strain>
    </source>
</reference>
<evidence type="ECO:0000256" key="2">
    <source>
        <dbReference type="ARBA" id="ARBA00022527"/>
    </source>
</evidence>
<dbReference type="Proteomes" id="UP000268093">
    <property type="component" value="Unassembled WGS sequence"/>
</dbReference>
<protein>
    <recommendedName>
        <fullName evidence="8">Protein kinase domain-containing protein</fullName>
    </recommendedName>
</protein>
<keyword evidence="3" id="KW-0808">Transferase</keyword>
<evidence type="ECO:0000256" key="5">
    <source>
        <dbReference type="ARBA" id="ARBA00022777"/>
    </source>
</evidence>
<dbReference type="Gene3D" id="3.30.200.20">
    <property type="entry name" value="Phosphorylase Kinase, domain 1"/>
    <property type="match status" value="1"/>
</dbReference>
<dbReference type="OrthoDB" id="272141at2759"/>
<dbReference type="EMBL" id="RBNI01017109">
    <property type="protein sequence ID" value="RUP06140.1"/>
    <property type="molecule type" value="Genomic_DNA"/>
</dbReference>
<dbReference type="PANTHER" id="PTHR24057">
    <property type="entry name" value="GLYCOGEN SYNTHASE KINASE-3 ALPHA"/>
    <property type="match status" value="1"/>
</dbReference>
<evidence type="ECO:0000259" key="8">
    <source>
        <dbReference type="PROSITE" id="PS50011"/>
    </source>
</evidence>
<evidence type="ECO:0000256" key="6">
    <source>
        <dbReference type="ARBA" id="ARBA00022840"/>
    </source>
</evidence>
<evidence type="ECO:0000256" key="1">
    <source>
        <dbReference type="ARBA" id="ARBA00005527"/>
    </source>
</evidence>
<gene>
    <name evidence="9" type="ORF">BC936DRAFT_140471</name>
</gene>
<dbReference type="GO" id="GO:0005737">
    <property type="term" value="C:cytoplasm"/>
    <property type="evidence" value="ECO:0007669"/>
    <property type="project" value="TreeGrafter"/>
</dbReference>
<feature type="domain" description="Protein kinase" evidence="8">
    <location>
        <begin position="103"/>
        <end position="153"/>
    </location>
</feature>
<organism evidence="9 10">
    <name type="scientific">Jimgerdemannia flammicorona</name>
    <dbReference type="NCBI Taxonomy" id="994334"/>
    <lineage>
        <taxon>Eukaryota</taxon>
        <taxon>Fungi</taxon>
        <taxon>Fungi incertae sedis</taxon>
        <taxon>Mucoromycota</taxon>
        <taxon>Mucoromycotina</taxon>
        <taxon>Endogonomycetes</taxon>
        <taxon>Endogonales</taxon>
        <taxon>Endogonaceae</taxon>
        <taxon>Jimgerdemannia</taxon>
    </lineage>
</organism>
<dbReference type="PROSITE" id="PS50011">
    <property type="entry name" value="PROTEIN_KINASE_DOM"/>
    <property type="match status" value="1"/>
</dbReference>
<evidence type="ECO:0000256" key="7">
    <source>
        <dbReference type="PROSITE-ProRule" id="PRU10141"/>
    </source>
</evidence>
<comment type="caution">
    <text evidence="9">The sequence shown here is derived from an EMBL/GenBank/DDBJ whole genome shotgun (WGS) entry which is preliminary data.</text>
</comment>
<dbReference type="GO" id="GO:0004674">
    <property type="term" value="F:protein serine/threonine kinase activity"/>
    <property type="evidence" value="ECO:0007669"/>
    <property type="project" value="UniProtKB-KW"/>
</dbReference>
<sequence>MMSSRRREGPVAGMRIDGTYTPHPPFMLFCWVAWAQYRVLSESFRYQRQTHPPRPKLFNVTRLLSLHWPPLIRCASIGETDPSKIIKVQAKDGKTGEEFLLNYTNYKVIGNGSFGVVYQAKLMQTGDDAAIKRVLQDKRFKVRTRAIFTMLIV</sequence>
<evidence type="ECO:0000313" key="9">
    <source>
        <dbReference type="EMBL" id="RUP06140.1"/>
    </source>
</evidence>
<dbReference type="InterPro" id="IPR017441">
    <property type="entry name" value="Protein_kinase_ATP_BS"/>
</dbReference>
<proteinExistence type="inferred from homology"/>
<comment type="similarity">
    <text evidence="1">Belongs to the protein kinase superfamily. CMGC Ser/Thr protein kinase family. GSK-3 subfamily.</text>
</comment>
<dbReference type="PROSITE" id="PS00107">
    <property type="entry name" value="PROTEIN_KINASE_ATP"/>
    <property type="match status" value="1"/>
</dbReference>
<dbReference type="InterPro" id="IPR050591">
    <property type="entry name" value="GSK-3"/>
</dbReference>
<evidence type="ECO:0000256" key="3">
    <source>
        <dbReference type="ARBA" id="ARBA00022679"/>
    </source>
</evidence>
<evidence type="ECO:0000313" key="10">
    <source>
        <dbReference type="Proteomes" id="UP000268093"/>
    </source>
</evidence>
<dbReference type="AlphaFoldDB" id="A0A433ATY4"/>
<dbReference type="GO" id="GO:0005634">
    <property type="term" value="C:nucleus"/>
    <property type="evidence" value="ECO:0007669"/>
    <property type="project" value="TreeGrafter"/>
</dbReference>
<keyword evidence="4 7" id="KW-0547">Nucleotide-binding</keyword>
<keyword evidence="2" id="KW-0723">Serine/threonine-protein kinase</keyword>
<dbReference type="GO" id="GO:0030154">
    <property type="term" value="P:cell differentiation"/>
    <property type="evidence" value="ECO:0007669"/>
    <property type="project" value="TreeGrafter"/>
</dbReference>
<keyword evidence="10" id="KW-1185">Reference proteome</keyword>
<keyword evidence="5" id="KW-0418">Kinase</keyword>
<keyword evidence="6 7" id="KW-0067">ATP-binding</keyword>
<dbReference type="InterPro" id="IPR000719">
    <property type="entry name" value="Prot_kinase_dom"/>
</dbReference>
<feature type="binding site" evidence="7">
    <location>
        <position position="132"/>
    </location>
    <ligand>
        <name>ATP</name>
        <dbReference type="ChEBI" id="CHEBI:30616"/>
    </ligand>
</feature>
<dbReference type="PANTHER" id="PTHR24057:SF0">
    <property type="entry name" value="PROTEIN KINASE SHAGGY-RELATED"/>
    <property type="match status" value="1"/>
</dbReference>
<evidence type="ECO:0000256" key="4">
    <source>
        <dbReference type="ARBA" id="ARBA00022741"/>
    </source>
</evidence>
<name>A0A433ATY4_9FUNG</name>
<dbReference type="GO" id="GO:0005524">
    <property type="term" value="F:ATP binding"/>
    <property type="evidence" value="ECO:0007669"/>
    <property type="project" value="UniProtKB-UniRule"/>
</dbReference>
<dbReference type="InterPro" id="IPR011009">
    <property type="entry name" value="Kinase-like_dom_sf"/>
</dbReference>
<dbReference type="GO" id="GO:0004712">
    <property type="term" value="F:protein serine/threonine/tyrosine kinase activity"/>
    <property type="evidence" value="ECO:0007669"/>
    <property type="project" value="TreeGrafter"/>
</dbReference>